<keyword evidence="4 7" id="KW-0812">Transmembrane</keyword>
<feature type="transmembrane region" description="Helical" evidence="7">
    <location>
        <begin position="139"/>
        <end position="163"/>
    </location>
</feature>
<dbReference type="InterPro" id="IPR032818">
    <property type="entry name" value="DedA-like"/>
</dbReference>
<keyword evidence="10" id="KW-1185">Reference proteome</keyword>
<evidence type="ECO:0000313" key="9">
    <source>
        <dbReference type="EMBL" id="AVH60706.1"/>
    </source>
</evidence>
<dbReference type="InterPro" id="IPR032816">
    <property type="entry name" value="VTT_dom"/>
</dbReference>
<evidence type="ECO:0000256" key="2">
    <source>
        <dbReference type="ARBA" id="ARBA00010792"/>
    </source>
</evidence>
<feature type="transmembrane region" description="Helical" evidence="7">
    <location>
        <begin position="12"/>
        <end position="34"/>
    </location>
</feature>
<feature type="domain" description="VTT" evidence="8">
    <location>
        <begin position="34"/>
        <end position="160"/>
    </location>
</feature>
<proteinExistence type="inferred from homology"/>
<evidence type="ECO:0000256" key="3">
    <source>
        <dbReference type="ARBA" id="ARBA00022475"/>
    </source>
</evidence>
<accession>A0ABM6T236</accession>
<evidence type="ECO:0000256" key="7">
    <source>
        <dbReference type="RuleBase" id="RU367016"/>
    </source>
</evidence>
<keyword evidence="3 7" id="KW-1003">Cell membrane</keyword>
<feature type="transmembrane region" description="Helical" evidence="7">
    <location>
        <begin position="54"/>
        <end position="76"/>
    </location>
</feature>
<name>A0ABM6T236_9ACTN</name>
<keyword evidence="5 7" id="KW-1133">Transmembrane helix</keyword>
<reference evidence="9 10" key="1">
    <citation type="submission" date="2018-02" db="EMBL/GenBank/DDBJ databases">
        <title>Complete genome sequence of Streptomyces dengpaensis, the producer of angucyclines.</title>
        <authorList>
            <person name="Yumei L."/>
        </authorList>
    </citation>
    <scope>NUCLEOTIDE SEQUENCE [LARGE SCALE GENOMIC DNA]</scope>
    <source>
        <strain evidence="9 10">XZHG99</strain>
    </source>
</reference>
<protein>
    <submittedName>
        <fullName evidence="9">DedA family protein</fullName>
    </submittedName>
</protein>
<evidence type="ECO:0000313" key="10">
    <source>
        <dbReference type="Proteomes" id="UP000238413"/>
    </source>
</evidence>
<feature type="transmembrane region" description="Helical" evidence="7">
    <location>
        <begin position="169"/>
        <end position="191"/>
    </location>
</feature>
<organism evidence="9 10">
    <name type="scientific">Streptomyces dengpaensis</name>
    <dbReference type="NCBI Taxonomy" id="2049881"/>
    <lineage>
        <taxon>Bacteria</taxon>
        <taxon>Bacillati</taxon>
        <taxon>Actinomycetota</taxon>
        <taxon>Actinomycetes</taxon>
        <taxon>Kitasatosporales</taxon>
        <taxon>Streptomycetaceae</taxon>
        <taxon>Streptomyces</taxon>
    </lineage>
</organism>
<dbReference type="PANTHER" id="PTHR30353">
    <property type="entry name" value="INNER MEMBRANE PROTEIN DEDA-RELATED"/>
    <property type="match status" value="1"/>
</dbReference>
<gene>
    <name evidence="9" type="ORF">C4B68_38695</name>
</gene>
<evidence type="ECO:0000256" key="6">
    <source>
        <dbReference type="ARBA" id="ARBA00023136"/>
    </source>
</evidence>
<dbReference type="EMBL" id="CP026652">
    <property type="protein sequence ID" value="AVH60706.1"/>
    <property type="molecule type" value="Genomic_DNA"/>
</dbReference>
<comment type="similarity">
    <text evidence="2 7">Belongs to the DedA family.</text>
</comment>
<dbReference type="Pfam" id="PF09335">
    <property type="entry name" value="VTT_dom"/>
    <property type="match status" value="1"/>
</dbReference>
<dbReference type="PANTHER" id="PTHR30353:SF15">
    <property type="entry name" value="INNER MEMBRANE PROTEIN YABI"/>
    <property type="match status" value="1"/>
</dbReference>
<dbReference type="RefSeq" id="WP_099506269.1">
    <property type="nucleotide sequence ID" value="NZ_CP026652.1"/>
</dbReference>
<evidence type="ECO:0000256" key="1">
    <source>
        <dbReference type="ARBA" id="ARBA00004651"/>
    </source>
</evidence>
<sequence>MHIDGFIAAAGWWSYAVVFAASASGTSDFIGLLVPGETVILLASAIAGRGDLNVLILAAAVVTGGITGDNLGYALGRRCARHPGRRRSRRADRHHLHGRAQAFLVRHGGAAVFTGRFIGFVRTFLPYAAGASGMPYRRFFVYSTAAASLVWGIGTVLLGYFAGAAAVDFLHSAGPIGIAVLATATVAAYGVERLRRRRRVTPTPSRVVAYGEAKGASDPGPVHAFTHSQE</sequence>
<dbReference type="Proteomes" id="UP000238413">
    <property type="component" value="Chromosome"/>
</dbReference>
<evidence type="ECO:0000256" key="5">
    <source>
        <dbReference type="ARBA" id="ARBA00022989"/>
    </source>
</evidence>
<evidence type="ECO:0000256" key="4">
    <source>
        <dbReference type="ARBA" id="ARBA00022692"/>
    </source>
</evidence>
<evidence type="ECO:0000259" key="8">
    <source>
        <dbReference type="Pfam" id="PF09335"/>
    </source>
</evidence>
<comment type="subcellular location">
    <subcellularLocation>
        <location evidence="1 7">Cell membrane</location>
        <topology evidence="1 7">Multi-pass membrane protein</topology>
    </subcellularLocation>
</comment>
<keyword evidence="6 7" id="KW-0472">Membrane</keyword>